<accession>A0A9W8MH80</accession>
<dbReference type="InterPro" id="IPR002401">
    <property type="entry name" value="Cyt_P450_E_grp-I"/>
</dbReference>
<evidence type="ECO:0000256" key="8">
    <source>
        <dbReference type="ARBA" id="ARBA00023033"/>
    </source>
</evidence>
<dbReference type="GO" id="GO:0016705">
    <property type="term" value="F:oxidoreductase activity, acting on paired donors, with incorporation or reduction of molecular oxygen"/>
    <property type="evidence" value="ECO:0007669"/>
    <property type="project" value="InterPro"/>
</dbReference>
<comment type="caution">
    <text evidence="11">The sequence shown here is derived from an EMBL/GenBank/DDBJ whole genome shotgun (WGS) entry which is preliminary data.</text>
</comment>
<comment type="pathway">
    <text evidence="2">Secondary metabolite biosynthesis.</text>
</comment>
<dbReference type="PANTHER" id="PTHR46300:SF7">
    <property type="entry name" value="P450, PUTATIVE (EUROFUNG)-RELATED"/>
    <property type="match status" value="1"/>
</dbReference>
<reference evidence="11" key="1">
    <citation type="submission" date="2022-06" db="EMBL/GenBank/DDBJ databases">
        <title>Genome Sequence of Candolleomyces eurysporus.</title>
        <authorList>
            <person name="Buettner E."/>
        </authorList>
    </citation>
    <scope>NUCLEOTIDE SEQUENCE</scope>
    <source>
        <strain evidence="11">VTCC 930004</strain>
    </source>
</reference>
<feature type="non-terminal residue" evidence="11">
    <location>
        <position position="1"/>
    </location>
</feature>
<evidence type="ECO:0000313" key="11">
    <source>
        <dbReference type="EMBL" id="KAJ2928434.1"/>
    </source>
</evidence>
<evidence type="ECO:0000256" key="2">
    <source>
        <dbReference type="ARBA" id="ARBA00005179"/>
    </source>
</evidence>
<evidence type="ECO:0008006" key="13">
    <source>
        <dbReference type="Google" id="ProtNLM"/>
    </source>
</evidence>
<evidence type="ECO:0000256" key="3">
    <source>
        <dbReference type="ARBA" id="ARBA00010617"/>
    </source>
</evidence>
<dbReference type="OrthoDB" id="2789670at2759"/>
<dbReference type="InterPro" id="IPR001128">
    <property type="entry name" value="Cyt_P450"/>
</dbReference>
<dbReference type="InterPro" id="IPR036396">
    <property type="entry name" value="Cyt_P450_sf"/>
</dbReference>
<dbReference type="SUPFAM" id="SSF48264">
    <property type="entry name" value="Cytochrome P450"/>
    <property type="match status" value="1"/>
</dbReference>
<comment type="similarity">
    <text evidence="3 10">Belongs to the cytochrome P450 family.</text>
</comment>
<evidence type="ECO:0000256" key="5">
    <source>
        <dbReference type="ARBA" id="ARBA00022723"/>
    </source>
</evidence>
<evidence type="ECO:0000256" key="10">
    <source>
        <dbReference type="RuleBase" id="RU000461"/>
    </source>
</evidence>
<sequence>MWRYADIALGAPLVGNLFQIPQEFGWETYHEWCKEHNTDILYLNIAGTEFIVLDTSKIATDLLETRSSLYSDRSRMPMINELMGWDFNIGAMPYGGLYSATLVYDGFHEESYFTFGACPGTRWRKNRRVAHHVLHPVAVKEYRPRITRSTRSFLKRLLDDPDPLNIIPHLRHLAGETMLSIAYGIQIQARNDPYLEMSRVGLQSLNSAAVPGAFLVDSFPLMKYIPAWFPGASFKRKAHEWRKVSQGMLKLPFAEAKRQFESGTNTVSVISTCLQKIGDGFEDDAFTEETAQGVAGNVFAGGSDTTVSAIASCILGLLEHPEVLKKAQAQVDSVVGPGNMPELEHESALPYITAIAHETMRWRVVTPIAIPHLLAAEDEYKGYRLPAGAVIVPNAWAMLHDETEYPDPFTFNPDRFINPETGQVDFTRARDPSHACWGFGRRLCPGRHLAFSLVWLAIASLVSVFDIEKAKEKVRVVGADGVEREEERTVELTHDYISAVSLMPKPFKCVIKPRSKEKADLIGESLLQDHD</sequence>
<dbReference type="Proteomes" id="UP001140091">
    <property type="component" value="Unassembled WGS sequence"/>
</dbReference>
<dbReference type="AlphaFoldDB" id="A0A9W8MH80"/>
<name>A0A9W8MH80_9AGAR</name>
<gene>
    <name evidence="11" type="ORF">H1R20_g8643</name>
</gene>
<dbReference type="CDD" id="cd11065">
    <property type="entry name" value="CYP64-like"/>
    <property type="match status" value="1"/>
</dbReference>
<dbReference type="GO" id="GO:0005506">
    <property type="term" value="F:iron ion binding"/>
    <property type="evidence" value="ECO:0007669"/>
    <property type="project" value="InterPro"/>
</dbReference>
<keyword evidence="5 9" id="KW-0479">Metal-binding</keyword>
<dbReference type="InterPro" id="IPR050364">
    <property type="entry name" value="Cytochrome_P450_fung"/>
</dbReference>
<organism evidence="11 12">
    <name type="scientific">Candolleomyces eurysporus</name>
    <dbReference type="NCBI Taxonomy" id="2828524"/>
    <lineage>
        <taxon>Eukaryota</taxon>
        <taxon>Fungi</taxon>
        <taxon>Dikarya</taxon>
        <taxon>Basidiomycota</taxon>
        <taxon>Agaricomycotina</taxon>
        <taxon>Agaricomycetes</taxon>
        <taxon>Agaricomycetidae</taxon>
        <taxon>Agaricales</taxon>
        <taxon>Agaricineae</taxon>
        <taxon>Psathyrellaceae</taxon>
        <taxon>Candolleomyces</taxon>
    </lineage>
</organism>
<keyword evidence="7 9" id="KW-0408">Iron</keyword>
<feature type="binding site" description="axial binding residue" evidence="9">
    <location>
        <position position="444"/>
    </location>
    <ligand>
        <name>heme</name>
        <dbReference type="ChEBI" id="CHEBI:30413"/>
    </ligand>
    <ligandPart>
        <name>Fe</name>
        <dbReference type="ChEBI" id="CHEBI:18248"/>
    </ligandPart>
</feature>
<evidence type="ECO:0000256" key="1">
    <source>
        <dbReference type="ARBA" id="ARBA00001971"/>
    </source>
</evidence>
<dbReference type="PANTHER" id="PTHR46300">
    <property type="entry name" value="P450, PUTATIVE (EUROFUNG)-RELATED-RELATED"/>
    <property type="match status" value="1"/>
</dbReference>
<proteinExistence type="inferred from homology"/>
<evidence type="ECO:0000256" key="9">
    <source>
        <dbReference type="PIRSR" id="PIRSR602401-1"/>
    </source>
</evidence>
<dbReference type="Pfam" id="PF00067">
    <property type="entry name" value="p450"/>
    <property type="match status" value="1"/>
</dbReference>
<dbReference type="PRINTS" id="PR00463">
    <property type="entry name" value="EP450I"/>
</dbReference>
<dbReference type="Gene3D" id="1.10.630.10">
    <property type="entry name" value="Cytochrome P450"/>
    <property type="match status" value="1"/>
</dbReference>
<keyword evidence="12" id="KW-1185">Reference proteome</keyword>
<dbReference type="GO" id="GO:0020037">
    <property type="term" value="F:heme binding"/>
    <property type="evidence" value="ECO:0007669"/>
    <property type="project" value="InterPro"/>
</dbReference>
<dbReference type="InterPro" id="IPR017972">
    <property type="entry name" value="Cyt_P450_CS"/>
</dbReference>
<keyword evidence="8 10" id="KW-0503">Monooxygenase</keyword>
<protein>
    <recommendedName>
        <fullName evidence="13">Cytochrome P450</fullName>
    </recommendedName>
</protein>
<evidence type="ECO:0000256" key="7">
    <source>
        <dbReference type="ARBA" id="ARBA00023004"/>
    </source>
</evidence>
<evidence type="ECO:0000256" key="6">
    <source>
        <dbReference type="ARBA" id="ARBA00023002"/>
    </source>
</evidence>
<dbReference type="GO" id="GO:0004497">
    <property type="term" value="F:monooxygenase activity"/>
    <property type="evidence" value="ECO:0007669"/>
    <property type="project" value="UniProtKB-KW"/>
</dbReference>
<dbReference type="EMBL" id="JANBPK010000926">
    <property type="protein sequence ID" value="KAJ2928434.1"/>
    <property type="molecule type" value="Genomic_DNA"/>
</dbReference>
<comment type="cofactor">
    <cofactor evidence="1 9">
        <name>heme</name>
        <dbReference type="ChEBI" id="CHEBI:30413"/>
    </cofactor>
</comment>
<evidence type="ECO:0000313" key="12">
    <source>
        <dbReference type="Proteomes" id="UP001140091"/>
    </source>
</evidence>
<keyword evidence="4 9" id="KW-0349">Heme</keyword>
<dbReference type="PROSITE" id="PS00086">
    <property type="entry name" value="CYTOCHROME_P450"/>
    <property type="match status" value="1"/>
</dbReference>
<evidence type="ECO:0000256" key="4">
    <source>
        <dbReference type="ARBA" id="ARBA00022617"/>
    </source>
</evidence>
<keyword evidence="6 10" id="KW-0560">Oxidoreductase</keyword>